<dbReference type="STRING" id="314285.KT71_06242"/>
<keyword evidence="4 8" id="KW-0812">Transmembrane</keyword>
<evidence type="ECO:0000256" key="1">
    <source>
        <dbReference type="ARBA" id="ARBA00004571"/>
    </source>
</evidence>
<reference evidence="13 14" key="1">
    <citation type="journal article" date="2007" name="Proc. Natl. Acad. Sci. U.S.A.">
        <title>Characterization of a marine gammaproteobacterium capable of aerobic anoxygenic photosynthesis.</title>
        <authorList>
            <person name="Fuchs B.M."/>
            <person name="Spring S."/>
            <person name="Teeling H."/>
            <person name="Quast C."/>
            <person name="Wulf J."/>
            <person name="Schattenhofer M."/>
            <person name="Yan S."/>
            <person name="Ferriera S."/>
            <person name="Johnson J."/>
            <person name="Glockner F.O."/>
            <person name="Amann R."/>
        </authorList>
    </citation>
    <scope>NUCLEOTIDE SEQUENCE [LARGE SCALE GENOMIC DNA]</scope>
    <source>
        <strain evidence="13">KT71</strain>
    </source>
</reference>
<dbReference type="Pfam" id="PF00593">
    <property type="entry name" value="TonB_dep_Rec_b-barrel"/>
    <property type="match status" value="1"/>
</dbReference>
<dbReference type="PANTHER" id="PTHR47234:SF2">
    <property type="entry name" value="TONB-DEPENDENT RECEPTOR"/>
    <property type="match status" value="1"/>
</dbReference>
<reference evidence="13 14" key="2">
    <citation type="journal article" date="2009" name="PLoS ONE">
        <title>The photosynthetic apparatus and its regulation in the aerobic gammaproteobacterium Congregibacter litoralis gen. nov., sp. nov.</title>
        <authorList>
            <person name="Spring S."/>
            <person name="Lunsdorf H."/>
            <person name="Fuchs B.M."/>
            <person name="Tindall B.J."/>
        </authorList>
    </citation>
    <scope>NUCLEOTIDE SEQUENCE [LARGE SCALE GENOMIC DNA]</scope>
    <source>
        <strain evidence="13">KT71</strain>
    </source>
</reference>
<feature type="domain" description="TonB-dependent receptor plug" evidence="12">
    <location>
        <begin position="60"/>
        <end position="164"/>
    </location>
</feature>
<evidence type="ECO:0000256" key="9">
    <source>
        <dbReference type="RuleBase" id="RU003357"/>
    </source>
</evidence>
<evidence type="ECO:0000313" key="14">
    <source>
        <dbReference type="Proteomes" id="UP000019205"/>
    </source>
</evidence>
<keyword evidence="5 9" id="KW-0798">TonB box</keyword>
<dbReference type="Proteomes" id="UP000019205">
    <property type="component" value="Chromosome"/>
</dbReference>
<comment type="subcellular location">
    <subcellularLocation>
        <location evidence="1 8">Cell outer membrane</location>
        <topology evidence="1 8">Multi-pass membrane protein</topology>
    </subcellularLocation>
</comment>
<gene>
    <name evidence="13" type="ORF">KT71_06242</name>
</gene>
<comment type="caution">
    <text evidence="13">The sequence shown here is derived from an EMBL/GenBank/DDBJ whole genome shotgun (WGS) entry which is preliminary data.</text>
</comment>
<evidence type="ECO:0000256" key="6">
    <source>
        <dbReference type="ARBA" id="ARBA00023136"/>
    </source>
</evidence>
<protein>
    <submittedName>
        <fullName evidence="13">Outer membrane cobalamin receptor protein</fullName>
    </submittedName>
</protein>
<dbReference type="eggNOG" id="COG4771">
    <property type="taxonomic scope" value="Bacteria"/>
</dbReference>
<dbReference type="OrthoDB" id="9805434at2"/>
<feature type="domain" description="TonB-dependent receptor-like beta-barrel" evidence="11">
    <location>
        <begin position="366"/>
        <end position="921"/>
    </location>
</feature>
<dbReference type="SUPFAM" id="SSF56935">
    <property type="entry name" value="Porins"/>
    <property type="match status" value="1"/>
</dbReference>
<evidence type="ECO:0000256" key="4">
    <source>
        <dbReference type="ARBA" id="ARBA00022692"/>
    </source>
</evidence>
<dbReference type="Gene3D" id="2.170.130.10">
    <property type="entry name" value="TonB-dependent receptor, plug domain"/>
    <property type="match status" value="1"/>
</dbReference>
<evidence type="ECO:0000259" key="12">
    <source>
        <dbReference type="Pfam" id="PF07715"/>
    </source>
</evidence>
<dbReference type="InterPro" id="IPR037066">
    <property type="entry name" value="Plug_dom_sf"/>
</dbReference>
<organism evidence="13 14">
    <name type="scientific">Congregibacter litoralis KT71</name>
    <dbReference type="NCBI Taxonomy" id="314285"/>
    <lineage>
        <taxon>Bacteria</taxon>
        <taxon>Pseudomonadati</taxon>
        <taxon>Pseudomonadota</taxon>
        <taxon>Gammaproteobacteria</taxon>
        <taxon>Cellvibrionales</taxon>
        <taxon>Halieaceae</taxon>
        <taxon>Congregibacter</taxon>
    </lineage>
</organism>
<comment type="similarity">
    <text evidence="8 9">Belongs to the TonB-dependent receptor family.</text>
</comment>
<dbReference type="InterPro" id="IPR012910">
    <property type="entry name" value="Plug_dom"/>
</dbReference>
<keyword evidence="13" id="KW-0675">Receptor</keyword>
<evidence type="ECO:0000256" key="5">
    <source>
        <dbReference type="ARBA" id="ARBA00023077"/>
    </source>
</evidence>
<evidence type="ECO:0000256" key="2">
    <source>
        <dbReference type="ARBA" id="ARBA00022448"/>
    </source>
</evidence>
<name>A4ABT9_9GAMM</name>
<dbReference type="Gene3D" id="2.40.170.20">
    <property type="entry name" value="TonB-dependent receptor, beta-barrel domain"/>
    <property type="match status" value="1"/>
</dbReference>
<keyword evidence="3 8" id="KW-1134">Transmembrane beta strand</keyword>
<evidence type="ECO:0000256" key="8">
    <source>
        <dbReference type="PROSITE-ProRule" id="PRU01360"/>
    </source>
</evidence>
<evidence type="ECO:0000259" key="11">
    <source>
        <dbReference type="Pfam" id="PF00593"/>
    </source>
</evidence>
<dbReference type="PANTHER" id="PTHR47234">
    <property type="match status" value="1"/>
</dbReference>
<evidence type="ECO:0000256" key="10">
    <source>
        <dbReference type="SAM" id="SignalP"/>
    </source>
</evidence>
<dbReference type="GO" id="GO:0009279">
    <property type="term" value="C:cell outer membrane"/>
    <property type="evidence" value="ECO:0007669"/>
    <property type="project" value="UniProtKB-SubCell"/>
</dbReference>
<evidence type="ECO:0000256" key="7">
    <source>
        <dbReference type="ARBA" id="ARBA00023237"/>
    </source>
</evidence>
<dbReference type="PROSITE" id="PS52016">
    <property type="entry name" value="TONB_DEPENDENT_REC_3"/>
    <property type="match status" value="1"/>
</dbReference>
<evidence type="ECO:0000256" key="3">
    <source>
        <dbReference type="ARBA" id="ARBA00022452"/>
    </source>
</evidence>
<dbReference type="InterPro" id="IPR039426">
    <property type="entry name" value="TonB-dep_rcpt-like"/>
</dbReference>
<dbReference type="HOGENOM" id="CLU_010745_0_0_6"/>
<evidence type="ECO:0000313" key="13">
    <source>
        <dbReference type="EMBL" id="EAQ96602.1"/>
    </source>
</evidence>
<keyword evidence="2 8" id="KW-0813">Transport</keyword>
<keyword evidence="7 8" id="KW-0998">Cell outer membrane</keyword>
<dbReference type="AlphaFoldDB" id="A4ABT9"/>
<feature type="signal peptide" evidence="10">
    <location>
        <begin position="1"/>
        <end position="25"/>
    </location>
</feature>
<sequence length="958" mass="102626">MNKKTPFLLTTLTTLTTLASSIAMAQSPTSSSVDPGAEIEEVVVTGSRIKRKDYTSISPLVTLDAEQITLSGITAIEDLVNDAPQLVPLNNRTSNNPGNGTASLNLRGLGSNRTLVTLNGRRLIPADPEGSVDINTIPSQLIKRVEIVTGGASTVYGSDAVAGVVNFILNDDFRGLEVTAQYDSYEEGDGAVADLSAVFGFGNDRGSVTGFLNYQDREEVFAGDRVFTTERLQESFNPADGGALVPAGSGTIPAGSIVFPAAPAPGSGGFPGSVTFNEDGSPRAFVRGQDQYNFQPDNYLQTPLRRDSAAVFGKFEINDQLRAFGELVYSQTSSTSQLAPPPAFVQARVNLDNPLLTPAQRSQFANGAYDPDGDGVAEFIFAKRLVDTGPRIQSRESDTLRAVLGLQGDFASSWEWEASYSMSQVRGEFVSGNAVFADRFAQGLLVDPATGACVDPSNGCVPFNPFGLPINADAVEFLKIGDLISTSDTDEDIVSLILTGDAYELPAGPIGIAAGLEWRELSSKENPDPNFLNANVLGANAQAPIEGATDVAEVFLEALVPLLAGERFADYLGIEAGYRYSDYKFSGVADNWKVGLDWAPTSSLRFRAMAQQAIRAPNIEELFAQPRAQPSVIFDSSTDFCSASADPVGNGLTDLCVAQGIPADQVGIYEATEQFPLLVLEGGGNTALDPETADTFTAGVVLQPEWAEDLSLSLDYYRIEIEDAIGGTSFEGSLGLCADSADPDSQFCNSLVRAPSGDISEYTNPQYNLANISAEGVDLTVNYRFDLGDSLALPGHSASIALQLLFNYAMENTFQATADSVETDCAGFYGGACNFGVPLFQVVPEYRSSTRLTYYSGPLSLALNWRWIGEIANHIDITCEESPEFCYPTVLGDIGSQNYFEFSGRFEFGERAEIYGGVSNIFEEEPPLMGRGATQSNTAPQLYDVFGRRFFLGLRVRL</sequence>
<keyword evidence="10" id="KW-0732">Signal</keyword>
<dbReference type="InterPro" id="IPR000531">
    <property type="entry name" value="Beta-barrel_TonB"/>
</dbReference>
<keyword evidence="6 8" id="KW-0472">Membrane</keyword>
<accession>A4ABT9</accession>
<feature type="chain" id="PRO_5002665528" evidence="10">
    <location>
        <begin position="26"/>
        <end position="958"/>
    </location>
</feature>
<dbReference type="EMBL" id="AAOA02000004">
    <property type="protein sequence ID" value="EAQ96602.1"/>
    <property type="molecule type" value="Genomic_DNA"/>
</dbReference>
<dbReference type="InterPro" id="IPR036942">
    <property type="entry name" value="Beta-barrel_TonB_sf"/>
</dbReference>
<proteinExistence type="inferred from homology"/>
<dbReference type="RefSeq" id="WP_008293669.1">
    <property type="nucleotide sequence ID" value="NZ_CM002299.1"/>
</dbReference>
<keyword evidence="14" id="KW-1185">Reference proteome</keyword>
<dbReference type="Pfam" id="PF07715">
    <property type="entry name" value="Plug"/>
    <property type="match status" value="1"/>
</dbReference>